<accession>A0A4P9ZRG6</accession>
<dbReference type="OrthoDB" id="10321176at2759"/>
<keyword evidence="3" id="KW-1185">Reference proteome</keyword>
<feature type="compositionally biased region" description="Low complexity" evidence="1">
    <location>
        <begin position="34"/>
        <end position="49"/>
    </location>
</feature>
<dbReference type="Proteomes" id="UP000268162">
    <property type="component" value="Unassembled WGS sequence"/>
</dbReference>
<organism evidence="2 3">
    <name type="scientific">Dimargaris cristalligena</name>
    <dbReference type="NCBI Taxonomy" id="215637"/>
    <lineage>
        <taxon>Eukaryota</taxon>
        <taxon>Fungi</taxon>
        <taxon>Fungi incertae sedis</taxon>
        <taxon>Zoopagomycota</taxon>
        <taxon>Kickxellomycotina</taxon>
        <taxon>Dimargaritomycetes</taxon>
        <taxon>Dimargaritales</taxon>
        <taxon>Dimargaritaceae</taxon>
        <taxon>Dimargaris</taxon>
    </lineage>
</organism>
<evidence type="ECO:0000313" key="2">
    <source>
        <dbReference type="EMBL" id="RKP36043.1"/>
    </source>
</evidence>
<dbReference type="EMBL" id="ML002729">
    <property type="protein sequence ID" value="RKP36043.1"/>
    <property type="molecule type" value="Genomic_DNA"/>
</dbReference>
<feature type="compositionally biased region" description="Polar residues" evidence="1">
    <location>
        <begin position="68"/>
        <end position="94"/>
    </location>
</feature>
<evidence type="ECO:0000256" key="1">
    <source>
        <dbReference type="SAM" id="MobiDB-lite"/>
    </source>
</evidence>
<name>A0A4P9ZRG6_9FUNG</name>
<sequence length="146" mass="15598">MTQVPEIETAISGLRAQVLELQGIVDLINVHRTSSSTAPTAVAADTTVPNNPTSTAMEVDSAEEATETKNPSASSSSQANTPTEGIPTATNSTTEDSENSEVVAQLRQEIVDLKTENGKLKYRLGHLCDAYDNQAKQLQELGQQQQ</sequence>
<reference evidence="3" key="1">
    <citation type="journal article" date="2018" name="Nat. Microbiol.">
        <title>Leveraging single-cell genomics to expand the fungal tree of life.</title>
        <authorList>
            <person name="Ahrendt S.R."/>
            <person name="Quandt C.A."/>
            <person name="Ciobanu D."/>
            <person name="Clum A."/>
            <person name="Salamov A."/>
            <person name="Andreopoulos B."/>
            <person name="Cheng J.F."/>
            <person name="Woyke T."/>
            <person name="Pelin A."/>
            <person name="Henrissat B."/>
            <person name="Reynolds N.K."/>
            <person name="Benny G.L."/>
            <person name="Smith M.E."/>
            <person name="James T.Y."/>
            <person name="Grigoriev I.V."/>
        </authorList>
    </citation>
    <scope>NUCLEOTIDE SEQUENCE [LARGE SCALE GENOMIC DNA]</scope>
    <source>
        <strain evidence="3">RSA 468</strain>
    </source>
</reference>
<dbReference type="AlphaFoldDB" id="A0A4P9ZRG6"/>
<feature type="region of interest" description="Disordered" evidence="1">
    <location>
        <begin position="34"/>
        <end position="101"/>
    </location>
</feature>
<gene>
    <name evidence="2" type="ORF">BJ085DRAFT_41030</name>
</gene>
<proteinExistence type="predicted"/>
<evidence type="ECO:0000313" key="3">
    <source>
        <dbReference type="Proteomes" id="UP000268162"/>
    </source>
</evidence>
<protein>
    <submittedName>
        <fullName evidence="2">Uncharacterized protein</fullName>
    </submittedName>
</protein>